<dbReference type="SMART" id="SM00018">
    <property type="entry name" value="PD"/>
    <property type="match status" value="1"/>
</dbReference>
<evidence type="ECO:0000313" key="8">
    <source>
        <dbReference type="RefSeq" id="XP_011371172.2"/>
    </source>
</evidence>
<name>A0A6P3RB64_PTEVA</name>
<comment type="subcellular location">
    <subcellularLocation>
        <location evidence="1">Secreted</location>
    </subcellularLocation>
</comment>
<dbReference type="PANTHER" id="PTHR13826:SF18">
    <property type="entry name" value="TREFOIL FACTOR 1"/>
    <property type="match status" value="1"/>
</dbReference>
<dbReference type="KEGG" id="pvp:105300577"/>
<dbReference type="CDD" id="cd00111">
    <property type="entry name" value="Trefoil"/>
    <property type="match status" value="1"/>
</dbReference>
<dbReference type="AlphaFoldDB" id="A0A6P3RB64"/>
<evidence type="ECO:0000313" key="7">
    <source>
        <dbReference type="Proteomes" id="UP000515202"/>
    </source>
</evidence>
<evidence type="ECO:0000256" key="2">
    <source>
        <dbReference type="ARBA" id="ARBA00022525"/>
    </source>
</evidence>
<dbReference type="InterPro" id="IPR017994">
    <property type="entry name" value="P_trefoil_chordata"/>
</dbReference>
<dbReference type="FunFam" id="4.10.110.10:FF:000006">
    <property type="entry name" value="Trefoil factor 1"/>
    <property type="match status" value="1"/>
</dbReference>
<reference evidence="8" key="1">
    <citation type="submission" date="2025-08" db="UniProtKB">
        <authorList>
            <consortium name="RefSeq"/>
        </authorList>
    </citation>
    <scope>IDENTIFICATION</scope>
    <source>
        <tissue evidence="8">Kidney</tissue>
    </source>
</reference>
<dbReference type="PANTHER" id="PTHR13826">
    <property type="entry name" value="INTESTINAL TREFOIL FACTOR-RELATED"/>
    <property type="match status" value="1"/>
</dbReference>
<protein>
    <submittedName>
        <fullName evidence="8">Trefoil factor 1 isoform X2</fullName>
    </submittedName>
</protein>
<dbReference type="Pfam" id="PF00088">
    <property type="entry name" value="Trefoil"/>
    <property type="match status" value="1"/>
</dbReference>
<dbReference type="PROSITE" id="PS00025">
    <property type="entry name" value="P_TREFOIL_1"/>
    <property type="match status" value="1"/>
</dbReference>
<dbReference type="Gene3D" id="4.10.110.10">
    <property type="entry name" value="Spasmolytic Protein, domain 1"/>
    <property type="match status" value="1"/>
</dbReference>
<dbReference type="GO" id="GO:0005615">
    <property type="term" value="C:extracellular space"/>
    <property type="evidence" value="ECO:0007669"/>
    <property type="project" value="TreeGrafter"/>
</dbReference>
<dbReference type="PRINTS" id="PR00680">
    <property type="entry name" value="PTREFOIL"/>
</dbReference>
<sequence length="116" mass="12645">MTEETPTDNSGRFRIPTRPPSLPGSREDKVTAAMEHKAICVVVLALLLALSTLVQGQAETCEVTPTERKNCGFPGITARACHEKGCCFNSATRGVPWCFYPSSRNAPEDVPDECEF</sequence>
<keyword evidence="7" id="KW-1185">Reference proteome</keyword>
<dbReference type="GO" id="GO:0030277">
    <property type="term" value="P:maintenance of gastrointestinal epithelium"/>
    <property type="evidence" value="ECO:0007669"/>
    <property type="project" value="TreeGrafter"/>
</dbReference>
<evidence type="ECO:0000259" key="6">
    <source>
        <dbReference type="PROSITE" id="PS51448"/>
    </source>
</evidence>
<feature type="disulfide bond" evidence="4">
    <location>
        <begin position="71"/>
        <end position="86"/>
    </location>
</feature>
<feature type="disulfide bond" evidence="4">
    <location>
        <begin position="81"/>
        <end position="98"/>
    </location>
</feature>
<feature type="domain" description="P-type" evidence="6">
    <location>
        <begin position="59"/>
        <end position="102"/>
    </location>
</feature>
<evidence type="ECO:0000256" key="4">
    <source>
        <dbReference type="PROSITE-ProRule" id="PRU00779"/>
    </source>
</evidence>
<feature type="disulfide bond" evidence="4">
    <location>
        <begin position="61"/>
        <end position="87"/>
    </location>
</feature>
<dbReference type="RefSeq" id="XP_011371172.2">
    <property type="nucleotide sequence ID" value="XM_011372870.2"/>
</dbReference>
<keyword evidence="2" id="KW-0964">Secreted</keyword>
<dbReference type="CTD" id="7031"/>
<dbReference type="InterPro" id="IPR044913">
    <property type="entry name" value="P_trefoil_dom_sf"/>
</dbReference>
<keyword evidence="3 4" id="KW-1015">Disulfide bond</keyword>
<dbReference type="InterPro" id="IPR000519">
    <property type="entry name" value="P_trefoil_dom"/>
</dbReference>
<gene>
    <name evidence="8" type="primary">TFF1</name>
</gene>
<dbReference type="PROSITE" id="PS51448">
    <property type="entry name" value="P_TREFOIL_2"/>
    <property type="match status" value="1"/>
</dbReference>
<proteinExistence type="predicted"/>
<dbReference type="GeneID" id="105300577"/>
<evidence type="ECO:0000256" key="1">
    <source>
        <dbReference type="ARBA" id="ARBA00004613"/>
    </source>
</evidence>
<feature type="region of interest" description="Disordered" evidence="5">
    <location>
        <begin position="1"/>
        <end position="28"/>
    </location>
</feature>
<evidence type="ECO:0000256" key="3">
    <source>
        <dbReference type="ARBA" id="ARBA00023157"/>
    </source>
</evidence>
<dbReference type="Proteomes" id="UP000515202">
    <property type="component" value="Unplaced"/>
</dbReference>
<accession>A0A6P3RB64</accession>
<dbReference type="InterPro" id="IPR017957">
    <property type="entry name" value="P_trefoil_CS"/>
</dbReference>
<dbReference type="SUPFAM" id="SSF57492">
    <property type="entry name" value="Trefoil"/>
    <property type="match status" value="1"/>
</dbReference>
<evidence type="ECO:0000256" key="5">
    <source>
        <dbReference type="SAM" id="MobiDB-lite"/>
    </source>
</evidence>
<organism evidence="7 8">
    <name type="scientific">Pteropus vampyrus</name>
    <name type="common">Large flying fox</name>
    <dbReference type="NCBI Taxonomy" id="132908"/>
    <lineage>
        <taxon>Eukaryota</taxon>
        <taxon>Metazoa</taxon>
        <taxon>Chordata</taxon>
        <taxon>Craniata</taxon>
        <taxon>Vertebrata</taxon>
        <taxon>Euteleostomi</taxon>
        <taxon>Mammalia</taxon>
        <taxon>Eutheria</taxon>
        <taxon>Laurasiatheria</taxon>
        <taxon>Chiroptera</taxon>
        <taxon>Yinpterochiroptera</taxon>
        <taxon>Pteropodoidea</taxon>
        <taxon>Pteropodidae</taxon>
        <taxon>Pteropodinae</taxon>
        <taxon>Pteropus</taxon>
    </lineage>
</organism>